<keyword evidence="5" id="KW-1185">Reference proteome</keyword>
<dbReference type="STRING" id="760192.Halhy_6189"/>
<dbReference type="RefSeq" id="WP_013768532.1">
    <property type="nucleotide sequence ID" value="NC_015510.1"/>
</dbReference>
<dbReference type="OrthoDB" id="1495672at2"/>
<feature type="region of interest" description="Disordered" evidence="1">
    <location>
        <begin position="99"/>
        <end position="125"/>
    </location>
</feature>
<feature type="transmembrane region" description="Helical" evidence="2">
    <location>
        <begin position="45"/>
        <end position="61"/>
    </location>
</feature>
<dbReference type="AlphaFoldDB" id="F4L4U8"/>
<keyword evidence="2" id="KW-0472">Membrane</keyword>
<keyword evidence="2" id="KW-0812">Transmembrane</keyword>
<dbReference type="InterPro" id="IPR025698">
    <property type="entry name" value="2TM_dom"/>
</dbReference>
<feature type="transmembrane region" description="Helical" evidence="2">
    <location>
        <begin position="67"/>
        <end position="88"/>
    </location>
</feature>
<feature type="compositionally biased region" description="Basic and acidic residues" evidence="1">
    <location>
        <begin position="112"/>
        <end position="125"/>
    </location>
</feature>
<accession>F4L4U8</accession>
<evidence type="ECO:0000313" key="5">
    <source>
        <dbReference type="Proteomes" id="UP000008461"/>
    </source>
</evidence>
<evidence type="ECO:0000313" key="4">
    <source>
        <dbReference type="EMBL" id="AEE54010.1"/>
    </source>
</evidence>
<dbReference type="KEGG" id="hhy:Halhy_6189"/>
<feature type="compositionally biased region" description="Acidic residues" evidence="1">
    <location>
        <begin position="101"/>
        <end position="111"/>
    </location>
</feature>
<dbReference type="HOGENOM" id="CLU_1989509_0_0_10"/>
<protein>
    <recommendedName>
        <fullName evidence="3">2TM domain-containing protein</fullName>
    </recommendedName>
</protein>
<reference evidence="4 5" key="1">
    <citation type="journal article" date="2011" name="Stand. Genomic Sci.">
        <title>Complete genome sequence of Haliscomenobacter hydrossis type strain (O).</title>
        <authorList>
            <consortium name="US DOE Joint Genome Institute (JGI-PGF)"/>
            <person name="Daligault H."/>
            <person name="Lapidus A."/>
            <person name="Zeytun A."/>
            <person name="Nolan M."/>
            <person name="Lucas S."/>
            <person name="Del Rio T.G."/>
            <person name="Tice H."/>
            <person name="Cheng J.F."/>
            <person name="Tapia R."/>
            <person name="Han C."/>
            <person name="Goodwin L."/>
            <person name="Pitluck S."/>
            <person name="Liolios K."/>
            <person name="Pagani I."/>
            <person name="Ivanova N."/>
            <person name="Huntemann M."/>
            <person name="Mavromatis K."/>
            <person name="Mikhailova N."/>
            <person name="Pati A."/>
            <person name="Chen A."/>
            <person name="Palaniappan K."/>
            <person name="Land M."/>
            <person name="Hauser L."/>
            <person name="Brambilla E.M."/>
            <person name="Rohde M."/>
            <person name="Verbarg S."/>
            <person name="Goker M."/>
            <person name="Bristow J."/>
            <person name="Eisen J.A."/>
            <person name="Markowitz V."/>
            <person name="Hugenholtz P."/>
            <person name="Kyrpides N.C."/>
            <person name="Klenk H.P."/>
            <person name="Woyke T."/>
        </authorList>
    </citation>
    <scope>NUCLEOTIDE SEQUENCE [LARGE SCALE GENOMIC DNA]</scope>
    <source>
        <strain evidence="5">ATCC 27775 / DSM 1100 / LMG 10767 / O</strain>
    </source>
</reference>
<gene>
    <name evidence="4" type="ordered locus">Halhy_6189</name>
</gene>
<feature type="domain" description="2TM" evidence="3">
    <location>
        <begin position="36"/>
        <end position="91"/>
    </location>
</feature>
<organism evidence="4 5">
    <name type="scientific">Haliscomenobacter hydrossis (strain ATCC 27775 / DSM 1100 / LMG 10767 / O)</name>
    <dbReference type="NCBI Taxonomy" id="760192"/>
    <lineage>
        <taxon>Bacteria</taxon>
        <taxon>Pseudomonadati</taxon>
        <taxon>Bacteroidota</taxon>
        <taxon>Saprospiria</taxon>
        <taxon>Saprospirales</taxon>
        <taxon>Haliscomenobacteraceae</taxon>
        <taxon>Haliscomenobacter</taxon>
    </lineage>
</organism>
<evidence type="ECO:0000256" key="1">
    <source>
        <dbReference type="SAM" id="MobiDB-lite"/>
    </source>
</evidence>
<evidence type="ECO:0000259" key="3">
    <source>
        <dbReference type="Pfam" id="PF13239"/>
    </source>
</evidence>
<keyword evidence="2" id="KW-1133">Transmembrane helix</keyword>
<dbReference type="Proteomes" id="UP000008461">
    <property type="component" value="Chromosome"/>
</dbReference>
<reference key="2">
    <citation type="submission" date="2011-04" db="EMBL/GenBank/DDBJ databases">
        <title>Complete sequence of chromosome of Haliscomenobacter hydrossis DSM 1100.</title>
        <authorList>
            <consortium name="US DOE Joint Genome Institute (JGI-PGF)"/>
            <person name="Lucas S."/>
            <person name="Han J."/>
            <person name="Lapidus A."/>
            <person name="Bruce D."/>
            <person name="Goodwin L."/>
            <person name="Pitluck S."/>
            <person name="Peters L."/>
            <person name="Kyrpides N."/>
            <person name="Mavromatis K."/>
            <person name="Ivanova N."/>
            <person name="Ovchinnikova G."/>
            <person name="Pagani I."/>
            <person name="Daligault H."/>
            <person name="Detter J.C."/>
            <person name="Han C."/>
            <person name="Land M."/>
            <person name="Hauser L."/>
            <person name="Markowitz V."/>
            <person name="Cheng J.-F."/>
            <person name="Hugenholtz P."/>
            <person name="Woyke T."/>
            <person name="Wu D."/>
            <person name="Verbarg S."/>
            <person name="Frueling A."/>
            <person name="Brambilla E."/>
            <person name="Klenk H.-P."/>
            <person name="Eisen J.A."/>
        </authorList>
    </citation>
    <scope>NUCLEOTIDE SEQUENCE</scope>
    <source>
        <strain>DSM 1100</strain>
    </source>
</reference>
<name>F4L4U8_HALH1</name>
<dbReference type="EMBL" id="CP002691">
    <property type="protein sequence ID" value="AEE54010.1"/>
    <property type="molecule type" value="Genomic_DNA"/>
</dbReference>
<dbReference type="Pfam" id="PF13239">
    <property type="entry name" value="2TM"/>
    <property type="match status" value="1"/>
</dbReference>
<evidence type="ECO:0000256" key="2">
    <source>
        <dbReference type="SAM" id="Phobius"/>
    </source>
</evidence>
<proteinExistence type="predicted"/>
<sequence length="125" mass="15098">MCGQSRYKQRYGENDEFFNRGPINKKEWRDFQNYKRRQQSPEAKFYKHLTWYIAIMGFFLYKNHGNIFSFFPIAFFWGIGVLVHYYSVFGWPTEAAKMPLDDDDQDEEQDEPKDKGPNWSDKDLV</sequence>